<protein>
    <submittedName>
        <fullName evidence="2">Uncharacterized protein</fullName>
    </submittedName>
</protein>
<organism evidence="2 3">
    <name type="scientific">Streptomyces antimycoticus</name>
    <dbReference type="NCBI Taxonomy" id="68175"/>
    <lineage>
        <taxon>Bacteria</taxon>
        <taxon>Bacillati</taxon>
        <taxon>Actinomycetota</taxon>
        <taxon>Actinomycetes</taxon>
        <taxon>Kitasatosporales</taxon>
        <taxon>Streptomycetaceae</taxon>
        <taxon>Streptomyces</taxon>
        <taxon>Streptomyces violaceusniger group</taxon>
    </lineage>
</organism>
<sequence length="138" mass="15165">MALMGRPVPYTDVMVILMGAPHESDQTTSVLRLVQAMLERGGRVQVWTCGHATHLTRQALGAAKQRNIASWTTTYPTTATLVQDMLAAFPDQLYWYGCQFCSEDRGVHDHVPEVVLRRPSTFAANSAATGKTLMVGVM</sequence>
<evidence type="ECO:0000313" key="3">
    <source>
        <dbReference type="Proteomes" id="UP000299290"/>
    </source>
</evidence>
<dbReference type="InterPro" id="IPR027396">
    <property type="entry name" value="DsrEFH-like"/>
</dbReference>
<keyword evidence="3" id="KW-1185">Reference proteome</keyword>
<proteinExistence type="predicted"/>
<dbReference type="Proteomes" id="UP000463951">
    <property type="component" value="Chromosome"/>
</dbReference>
<dbReference type="Gene3D" id="3.40.1260.10">
    <property type="entry name" value="DsrEFH-like"/>
    <property type="match status" value="1"/>
</dbReference>
<dbReference type="EMBL" id="AP019620">
    <property type="protein sequence ID" value="BBJ39475.1"/>
    <property type="molecule type" value="Genomic_DNA"/>
</dbReference>
<gene>
    <name evidence="2" type="ORF">SANT12839_079460</name>
    <name evidence="1" type="ORF">SSPO_021930</name>
</gene>
<dbReference type="AlphaFoldDB" id="A0A4D4KFW7"/>
<accession>A0A4D4KFW7</accession>
<evidence type="ECO:0000313" key="4">
    <source>
        <dbReference type="Proteomes" id="UP000463951"/>
    </source>
</evidence>
<evidence type="ECO:0000313" key="2">
    <source>
        <dbReference type="EMBL" id="GDY47064.1"/>
    </source>
</evidence>
<dbReference type="Proteomes" id="UP000299290">
    <property type="component" value="Unassembled WGS sequence"/>
</dbReference>
<name>A0A4D4KFW7_9ACTN</name>
<dbReference type="SUPFAM" id="SSF75169">
    <property type="entry name" value="DsrEFH-like"/>
    <property type="match status" value="1"/>
</dbReference>
<evidence type="ECO:0000313" key="1">
    <source>
        <dbReference type="EMBL" id="BBJ39475.1"/>
    </source>
</evidence>
<dbReference type="EMBL" id="BJHV01000001">
    <property type="protein sequence ID" value="GDY47064.1"/>
    <property type="molecule type" value="Genomic_DNA"/>
</dbReference>
<reference evidence="3 4" key="1">
    <citation type="journal article" date="2020" name="Int. J. Syst. Evol. Microbiol.">
        <title>Reclassification of Streptomyces castelarensis and Streptomyces sporoclivatus as later heterotypic synonyms of Streptomyces antimycoticus.</title>
        <authorList>
            <person name="Komaki H."/>
            <person name="Tamura T."/>
        </authorList>
    </citation>
    <scope>NUCLEOTIDE SEQUENCE [LARGE SCALE GENOMIC DNA]</scope>
    <source>
        <strain evidence="1 4">NBRC 100767</strain>
        <strain evidence="2 3">NBRC 12839</strain>
    </source>
</reference>